<feature type="non-terminal residue" evidence="2">
    <location>
        <position position="55"/>
    </location>
</feature>
<proteinExistence type="predicted"/>
<sequence length="55" mass="6037">MGGAVKIPNKKQGERLVKALLRNQTRAKVDTETGIPGAGKQMEKMEKQITSLKQT</sequence>
<accession>A0A0F9CLB5</accession>
<comment type="caution">
    <text evidence="2">The sequence shown here is derived from an EMBL/GenBank/DDBJ whole genome shotgun (WGS) entry which is preliminary data.</text>
</comment>
<evidence type="ECO:0000256" key="1">
    <source>
        <dbReference type="SAM" id="MobiDB-lite"/>
    </source>
</evidence>
<protein>
    <submittedName>
        <fullName evidence="2">Uncharacterized protein</fullName>
    </submittedName>
</protein>
<name>A0A0F9CLB5_9ZZZZ</name>
<feature type="region of interest" description="Disordered" evidence="1">
    <location>
        <begin position="30"/>
        <end position="55"/>
    </location>
</feature>
<dbReference type="EMBL" id="LAZR01043680">
    <property type="protein sequence ID" value="KKL06486.1"/>
    <property type="molecule type" value="Genomic_DNA"/>
</dbReference>
<dbReference type="AlphaFoldDB" id="A0A0F9CLB5"/>
<reference evidence="2" key="1">
    <citation type="journal article" date="2015" name="Nature">
        <title>Complex archaea that bridge the gap between prokaryotes and eukaryotes.</title>
        <authorList>
            <person name="Spang A."/>
            <person name="Saw J.H."/>
            <person name="Jorgensen S.L."/>
            <person name="Zaremba-Niedzwiedzka K."/>
            <person name="Martijn J."/>
            <person name="Lind A.E."/>
            <person name="van Eijk R."/>
            <person name="Schleper C."/>
            <person name="Guy L."/>
            <person name="Ettema T.J."/>
        </authorList>
    </citation>
    <scope>NUCLEOTIDE SEQUENCE</scope>
</reference>
<organism evidence="2">
    <name type="scientific">marine sediment metagenome</name>
    <dbReference type="NCBI Taxonomy" id="412755"/>
    <lineage>
        <taxon>unclassified sequences</taxon>
        <taxon>metagenomes</taxon>
        <taxon>ecological metagenomes</taxon>
    </lineage>
</organism>
<gene>
    <name evidence="2" type="ORF">LCGC14_2595520</name>
</gene>
<evidence type="ECO:0000313" key="2">
    <source>
        <dbReference type="EMBL" id="KKL06486.1"/>
    </source>
</evidence>